<reference evidence="1" key="1">
    <citation type="submission" date="2019-10" db="EMBL/GenBank/DDBJ databases">
        <authorList>
            <consortium name="DOE Joint Genome Institute"/>
            <person name="Kuo A."/>
            <person name="Miyauchi S."/>
            <person name="Kiss E."/>
            <person name="Drula E."/>
            <person name="Kohler A."/>
            <person name="Sanchez-Garcia M."/>
            <person name="Andreopoulos B."/>
            <person name="Barry K.W."/>
            <person name="Bonito G."/>
            <person name="Buee M."/>
            <person name="Carver A."/>
            <person name="Chen C."/>
            <person name="Cichocki N."/>
            <person name="Clum A."/>
            <person name="Culley D."/>
            <person name="Crous P.W."/>
            <person name="Fauchery L."/>
            <person name="Girlanda M."/>
            <person name="Hayes R."/>
            <person name="Keri Z."/>
            <person name="LaButti K."/>
            <person name="Lipzen A."/>
            <person name="Lombard V."/>
            <person name="Magnuson J."/>
            <person name="Maillard F."/>
            <person name="Morin E."/>
            <person name="Murat C."/>
            <person name="Nolan M."/>
            <person name="Ohm R."/>
            <person name="Pangilinan J."/>
            <person name="Pereira M."/>
            <person name="Perotto S."/>
            <person name="Peter M."/>
            <person name="Riley R."/>
            <person name="Sitrit Y."/>
            <person name="Stielow B."/>
            <person name="Szollosi G."/>
            <person name="Zifcakova L."/>
            <person name="Stursova M."/>
            <person name="Spatafora J.W."/>
            <person name="Tedersoo L."/>
            <person name="Vaario L.-M."/>
            <person name="Yamada A."/>
            <person name="Yan M."/>
            <person name="Wang P."/>
            <person name="Xu J."/>
            <person name="Bruns T."/>
            <person name="Baldrian P."/>
            <person name="Vilgalys R."/>
            <person name="Henrissat B."/>
            <person name="Grigoriev I.V."/>
            <person name="Hibbett D."/>
            <person name="Nagy L.G."/>
            <person name="Martin F.M."/>
        </authorList>
    </citation>
    <scope>NUCLEOTIDE SEQUENCE</scope>
    <source>
        <strain evidence="1">BED1</strain>
    </source>
</reference>
<evidence type="ECO:0000313" key="1">
    <source>
        <dbReference type="EMBL" id="KAF8418920.1"/>
    </source>
</evidence>
<organism evidence="1 2">
    <name type="scientific">Boletus edulis BED1</name>
    <dbReference type="NCBI Taxonomy" id="1328754"/>
    <lineage>
        <taxon>Eukaryota</taxon>
        <taxon>Fungi</taxon>
        <taxon>Dikarya</taxon>
        <taxon>Basidiomycota</taxon>
        <taxon>Agaricomycotina</taxon>
        <taxon>Agaricomycetes</taxon>
        <taxon>Agaricomycetidae</taxon>
        <taxon>Boletales</taxon>
        <taxon>Boletineae</taxon>
        <taxon>Boletaceae</taxon>
        <taxon>Boletoideae</taxon>
        <taxon>Boletus</taxon>
    </lineage>
</organism>
<comment type="caution">
    <text evidence="1">The sequence shown here is derived from an EMBL/GenBank/DDBJ whole genome shotgun (WGS) entry which is preliminary data.</text>
</comment>
<dbReference type="EMBL" id="WHUW01000186">
    <property type="protein sequence ID" value="KAF8418920.1"/>
    <property type="molecule type" value="Genomic_DNA"/>
</dbReference>
<gene>
    <name evidence="1" type="ORF">L210DRAFT_3578026</name>
</gene>
<accession>A0AAD4BCY7</accession>
<dbReference type="AlphaFoldDB" id="A0AAD4BCY7"/>
<name>A0AAD4BCY7_BOLED</name>
<protein>
    <submittedName>
        <fullName evidence="1">Uncharacterized protein</fullName>
    </submittedName>
</protein>
<evidence type="ECO:0000313" key="2">
    <source>
        <dbReference type="Proteomes" id="UP001194468"/>
    </source>
</evidence>
<sequence length="330" mass="37051">MMNISLGLSREKIFVTKVHSRYASIGLGETFTARPPLPLRSLPLLSLTFYSSFDMVFLINNNVASVEDVAHSSVSPAVRVAQRCTPGFSPASSPSQVVQCSSNLANSPASLPSQAPSAASSTGHFSFHFDQYEEWTDEVEARMQNELDRMLEDARRVLTEPVPNISELFPDDLLADSVAHQTAADSLASRFAYADEMIKELEAIAEDDELWEELGMYVPLSPIPEESLADEFVVEEDAHSPPQSFKHAICFEERQWVADKIHITTKRSGEPPIPPTPPDVYLRQRRRRWKPPDSSPMALRFPHVYPSHRKAKKKIENYVKLIRGDHGVKH</sequence>
<proteinExistence type="predicted"/>
<reference evidence="1" key="2">
    <citation type="journal article" date="2020" name="Nat. Commun.">
        <title>Large-scale genome sequencing of mycorrhizal fungi provides insights into the early evolution of symbiotic traits.</title>
        <authorList>
            <person name="Miyauchi S."/>
            <person name="Kiss E."/>
            <person name="Kuo A."/>
            <person name="Drula E."/>
            <person name="Kohler A."/>
            <person name="Sanchez-Garcia M."/>
            <person name="Morin E."/>
            <person name="Andreopoulos B."/>
            <person name="Barry K.W."/>
            <person name="Bonito G."/>
            <person name="Buee M."/>
            <person name="Carver A."/>
            <person name="Chen C."/>
            <person name="Cichocki N."/>
            <person name="Clum A."/>
            <person name="Culley D."/>
            <person name="Crous P.W."/>
            <person name="Fauchery L."/>
            <person name="Girlanda M."/>
            <person name="Hayes R.D."/>
            <person name="Keri Z."/>
            <person name="LaButti K."/>
            <person name="Lipzen A."/>
            <person name="Lombard V."/>
            <person name="Magnuson J."/>
            <person name="Maillard F."/>
            <person name="Murat C."/>
            <person name="Nolan M."/>
            <person name="Ohm R.A."/>
            <person name="Pangilinan J."/>
            <person name="Pereira M.F."/>
            <person name="Perotto S."/>
            <person name="Peter M."/>
            <person name="Pfister S."/>
            <person name="Riley R."/>
            <person name="Sitrit Y."/>
            <person name="Stielow J.B."/>
            <person name="Szollosi G."/>
            <person name="Zifcakova L."/>
            <person name="Stursova M."/>
            <person name="Spatafora J.W."/>
            <person name="Tedersoo L."/>
            <person name="Vaario L.M."/>
            <person name="Yamada A."/>
            <person name="Yan M."/>
            <person name="Wang P."/>
            <person name="Xu J."/>
            <person name="Bruns T."/>
            <person name="Baldrian P."/>
            <person name="Vilgalys R."/>
            <person name="Dunand C."/>
            <person name="Henrissat B."/>
            <person name="Grigoriev I.V."/>
            <person name="Hibbett D."/>
            <person name="Nagy L.G."/>
            <person name="Martin F.M."/>
        </authorList>
    </citation>
    <scope>NUCLEOTIDE SEQUENCE</scope>
    <source>
        <strain evidence="1">BED1</strain>
    </source>
</reference>
<dbReference type="Proteomes" id="UP001194468">
    <property type="component" value="Unassembled WGS sequence"/>
</dbReference>
<keyword evidence="2" id="KW-1185">Reference proteome</keyword>